<proteinExistence type="predicted"/>
<dbReference type="SMART" id="SM00471">
    <property type="entry name" value="HDc"/>
    <property type="match status" value="1"/>
</dbReference>
<feature type="transmembrane region" description="Helical" evidence="1">
    <location>
        <begin position="385"/>
        <end position="405"/>
    </location>
</feature>
<feature type="transmembrane region" description="Helical" evidence="1">
    <location>
        <begin position="252"/>
        <end position="275"/>
    </location>
</feature>
<feature type="transmembrane region" description="Helical" evidence="1">
    <location>
        <begin position="311"/>
        <end position="327"/>
    </location>
</feature>
<dbReference type="NCBIfam" id="TIGR00277">
    <property type="entry name" value="HDIG"/>
    <property type="match status" value="1"/>
</dbReference>
<dbReference type="InterPro" id="IPR006675">
    <property type="entry name" value="HDIG_dom"/>
</dbReference>
<dbReference type="InterPro" id="IPR003607">
    <property type="entry name" value="HD/PDEase_dom"/>
</dbReference>
<protein>
    <submittedName>
        <fullName evidence="3">HDIG domain-containing protein</fullName>
    </submittedName>
</protein>
<keyword evidence="1" id="KW-0472">Membrane</keyword>
<evidence type="ECO:0000313" key="3">
    <source>
        <dbReference type="EMBL" id="GCD76578.1"/>
    </source>
</evidence>
<dbReference type="Gene3D" id="1.10.3210.10">
    <property type="entry name" value="Hypothetical protein af1432"/>
    <property type="match status" value="1"/>
</dbReference>
<organism evidence="3 4">
    <name type="scientific">Thermaurantimonas aggregans</name>
    <dbReference type="NCBI Taxonomy" id="2173829"/>
    <lineage>
        <taxon>Bacteria</taxon>
        <taxon>Pseudomonadati</taxon>
        <taxon>Bacteroidota</taxon>
        <taxon>Flavobacteriia</taxon>
        <taxon>Flavobacteriales</taxon>
        <taxon>Schleiferiaceae</taxon>
        <taxon>Thermaurantimonas</taxon>
    </lineage>
</organism>
<dbReference type="CDD" id="cd00077">
    <property type="entry name" value="HDc"/>
    <property type="match status" value="1"/>
</dbReference>
<dbReference type="OrthoDB" id="9806952at2"/>
<dbReference type="Pfam" id="PF01966">
    <property type="entry name" value="HD"/>
    <property type="match status" value="1"/>
</dbReference>
<dbReference type="PANTHER" id="PTHR36442:SF1">
    <property type="entry name" value="CYCLIC-DI-AMP PHOSPHODIESTERASE PGPH"/>
    <property type="match status" value="1"/>
</dbReference>
<dbReference type="PROSITE" id="PS51831">
    <property type="entry name" value="HD"/>
    <property type="match status" value="1"/>
</dbReference>
<feature type="transmembrane region" description="Helical" evidence="1">
    <location>
        <begin position="411"/>
        <end position="431"/>
    </location>
</feature>
<sequence>MKILLNVFKFLKNVLVKNRELVLFFIASVLIALLYPEGRRFPHDWKKNSTWKYDDLIAEFSFVRPLSDDELFGQQDSIHQKIVYFQLIQLRPQIELHFSDSSVKNFIGDEISDQIIKAFEVKLIANEKINEISNEKNSCFILKESDTLAIDCKNILLASHVQRELKKSLDSAFLYKGFSPQDVSIIVLPNLKLFKQENLTELNFLHVSKSELIQQGDVLVKKGQIIDQKTHYRLRFYRDIYKTGYPFGLNRFYSFLGKWILVSIILFMLYQFLVFFRPNVFEDSSKILMILSFVLIFFFVSTQMAKRNEEWIYFVPMPIVPIVLKAFYDTRLALFTHFLLLLLIGIYISDVYTFFLLHFTSGVFSIITVESIYKRSQLFTSVFKIIAVYLFVFFSLQLTTGQSFASSTDTYLKLTINSFLILLAFPIIYGIERIFGMVSDLSLLELSDTNMPLLKELAEKAPGTFQHSIQVSSLAESAAAVIGANTLLVRTAALYHDIGKMKHPQFFIENQVSGYNPHDELSFEESARVIIEHVKEGITLARERKLPESIIDFIRTHHGTTAVQYFYKMYLKNFPEDPKVEERFRYQGPTPFSKETAILMLADSVEAACRSLAQMGADRFQMEAQIDVIFESLMEQRQFDNANITLAEISEVKKTLKKKIINIYHSRITYPK</sequence>
<dbReference type="InterPro" id="IPR011621">
    <property type="entry name" value="Metal-dep_PHydrolase_7TM_intra"/>
</dbReference>
<feature type="transmembrane region" description="Helical" evidence="1">
    <location>
        <begin position="21"/>
        <end position="38"/>
    </location>
</feature>
<dbReference type="RefSeq" id="WP_124396658.1">
    <property type="nucleotide sequence ID" value="NZ_BHZE01000001.1"/>
</dbReference>
<keyword evidence="1" id="KW-0812">Transmembrane</keyword>
<keyword evidence="4" id="KW-1185">Reference proteome</keyword>
<dbReference type="InterPro" id="IPR052722">
    <property type="entry name" value="PgpH_phosphodiesterase"/>
</dbReference>
<dbReference type="Proteomes" id="UP000286715">
    <property type="component" value="Unassembled WGS sequence"/>
</dbReference>
<keyword evidence="1" id="KW-1133">Transmembrane helix</keyword>
<dbReference type="InterPro" id="IPR006674">
    <property type="entry name" value="HD_domain"/>
</dbReference>
<evidence type="ECO:0000259" key="2">
    <source>
        <dbReference type="PROSITE" id="PS51831"/>
    </source>
</evidence>
<dbReference type="EMBL" id="BHZE01000001">
    <property type="protein sequence ID" value="GCD76578.1"/>
    <property type="molecule type" value="Genomic_DNA"/>
</dbReference>
<feature type="transmembrane region" description="Helical" evidence="1">
    <location>
        <begin position="287"/>
        <end position="305"/>
    </location>
</feature>
<comment type="caution">
    <text evidence="3">The sequence shown here is derived from an EMBL/GenBank/DDBJ whole genome shotgun (WGS) entry which is preliminary data.</text>
</comment>
<gene>
    <name evidence="3" type="ORF">JCM31826_00600</name>
</gene>
<evidence type="ECO:0000313" key="4">
    <source>
        <dbReference type="Proteomes" id="UP000286715"/>
    </source>
</evidence>
<name>A0A401XHV1_9FLAO</name>
<dbReference type="PANTHER" id="PTHR36442">
    <property type="entry name" value="CYCLIC-DI-AMP PHOSPHODIESTERASE PGPH"/>
    <property type="match status" value="1"/>
</dbReference>
<feature type="transmembrane region" description="Helical" evidence="1">
    <location>
        <begin position="332"/>
        <end position="349"/>
    </location>
</feature>
<accession>A0A401XHV1</accession>
<dbReference type="Pfam" id="PF07698">
    <property type="entry name" value="7TM-7TMR_HD"/>
    <property type="match status" value="1"/>
</dbReference>
<dbReference type="AlphaFoldDB" id="A0A401XHV1"/>
<dbReference type="SUPFAM" id="SSF109604">
    <property type="entry name" value="HD-domain/PDEase-like"/>
    <property type="match status" value="1"/>
</dbReference>
<reference evidence="3 4" key="1">
    <citation type="submission" date="2018-11" db="EMBL/GenBank/DDBJ databases">
        <title>Schleiferia aggregans sp. nov., a moderately thermophilic heterotrophic bacterium isolated from microbial mats at a terrestrial hot spring.</title>
        <authorList>
            <person name="Iino T."/>
            <person name="Ohkuma M."/>
            <person name="Haruta S."/>
        </authorList>
    </citation>
    <scope>NUCLEOTIDE SEQUENCE [LARGE SCALE GENOMIC DNA]</scope>
    <source>
        <strain evidence="3 4">LA</strain>
    </source>
</reference>
<evidence type="ECO:0000256" key="1">
    <source>
        <dbReference type="SAM" id="Phobius"/>
    </source>
</evidence>
<feature type="domain" description="HD" evidence="2">
    <location>
        <begin position="464"/>
        <end position="608"/>
    </location>
</feature>